<sequence length="153" mass="18070">MKENAEQNQHLKKEGENEPISKSDKKHKFYERTKNLTNTKFTEMETRMLNKGPKYAIASKKWKRLELLVVDTDREPYEHVKHKSQENYKKCGGTIEGFNKHQLEAMNPTIPRLYGMIKVHKDNLPIKPVISLTNFPAHKLNKWLNKVIKHSEF</sequence>
<protein>
    <submittedName>
        <fullName evidence="2">Uncharacterized protein</fullName>
    </submittedName>
</protein>
<gene>
    <name evidence="2" type="ORF">Zmor_015198</name>
</gene>
<reference evidence="2" key="1">
    <citation type="journal article" date="2023" name="G3 (Bethesda)">
        <title>Whole genome assemblies of Zophobas morio and Tenebrio molitor.</title>
        <authorList>
            <person name="Kaur S."/>
            <person name="Stinson S.A."/>
            <person name="diCenzo G.C."/>
        </authorList>
    </citation>
    <scope>NUCLEOTIDE SEQUENCE</scope>
    <source>
        <strain evidence="2">QUZm001</strain>
    </source>
</reference>
<dbReference type="Proteomes" id="UP001168821">
    <property type="component" value="Unassembled WGS sequence"/>
</dbReference>
<evidence type="ECO:0000313" key="2">
    <source>
        <dbReference type="EMBL" id="KAJ3656098.1"/>
    </source>
</evidence>
<accession>A0AA38IDQ6</accession>
<evidence type="ECO:0000313" key="3">
    <source>
        <dbReference type="Proteomes" id="UP001168821"/>
    </source>
</evidence>
<keyword evidence="3" id="KW-1185">Reference proteome</keyword>
<organism evidence="2 3">
    <name type="scientific">Zophobas morio</name>
    <dbReference type="NCBI Taxonomy" id="2755281"/>
    <lineage>
        <taxon>Eukaryota</taxon>
        <taxon>Metazoa</taxon>
        <taxon>Ecdysozoa</taxon>
        <taxon>Arthropoda</taxon>
        <taxon>Hexapoda</taxon>
        <taxon>Insecta</taxon>
        <taxon>Pterygota</taxon>
        <taxon>Neoptera</taxon>
        <taxon>Endopterygota</taxon>
        <taxon>Coleoptera</taxon>
        <taxon>Polyphaga</taxon>
        <taxon>Cucujiformia</taxon>
        <taxon>Tenebrionidae</taxon>
        <taxon>Zophobas</taxon>
    </lineage>
</organism>
<dbReference type="EMBL" id="JALNTZ010000004">
    <property type="protein sequence ID" value="KAJ3656098.1"/>
    <property type="molecule type" value="Genomic_DNA"/>
</dbReference>
<evidence type="ECO:0000256" key="1">
    <source>
        <dbReference type="SAM" id="MobiDB-lite"/>
    </source>
</evidence>
<feature type="region of interest" description="Disordered" evidence="1">
    <location>
        <begin position="1"/>
        <end position="33"/>
    </location>
</feature>
<dbReference type="AlphaFoldDB" id="A0AA38IDQ6"/>
<proteinExistence type="predicted"/>
<name>A0AA38IDQ6_9CUCU</name>
<comment type="caution">
    <text evidence="2">The sequence shown here is derived from an EMBL/GenBank/DDBJ whole genome shotgun (WGS) entry which is preliminary data.</text>
</comment>
<feature type="compositionally biased region" description="Basic and acidic residues" evidence="1">
    <location>
        <begin position="1"/>
        <end position="23"/>
    </location>
</feature>